<dbReference type="PROSITE" id="PS00092">
    <property type="entry name" value="N6_MTASE"/>
    <property type="match status" value="1"/>
</dbReference>
<dbReference type="GO" id="GO:0003676">
    <property type="term" value="F:nucleic acid binding"/>
    <property type="evidence" value="ECO:0007669"/>
    <property type="project" value="InterPro"/>
</dbReference>
<evidence type="ECO:0000313" key="6">
    <source>
        <dbReference type="EMBL" id="QLO02002.1"/>
    </source>
</evidence>
<sequence length="359" mass="41788">MSLSFNDLFSNDNFQSGVFPKTRYQGSKYKLTTWIADSLSTLEFDTVLDAFSGTSSVAYMFKAMGKSVIANDKMNFNYQIAKAFIENRSVTINEKDIDFVLKRDPAFSYKTFINDTFEGIYYLKDENLWLDIVTQNIHRVDNEYKRSLLFWALFQSCLSKRPYNLFHRNNLSVRTADVKRSFGNKATWDKPFDVHFLNFIKQANLAVFDNKKTNQAISNDVANLISDDIKSDLVYFDPPYVPQKGSLTMYMDFYHFLEGLTIYDDWGTKIDFHSKNNTMLKVKSPWEDRKLVSKEFFSCIEKFKDRKIAISYREDGIPSIDDIVVFLRSIGKCVDVKHVDYKYALSKKTDVREVLIVGV</sequence>
<accession>A0A7D6FSA9</accession>
<dbReference type="Gene3D" id="3.40.50.150">
    <property type="entry name" value="Vaccinia Virus protein VP39"/>
    <property type="match status" value="2"/>
</dbReference>
<dbReference type="REBASE" id="413184">
    <property type="entry name" value="M.Kqu268ORF27580P"/>
</dbReference>
<evidence type="ECO:0000256" key="1">
    <source>
        <dbReference type="ARBA" id="ARBA00011900"/>
    </source>
</evidence>
<dbReference type="EC" id="2.1.1.72" evidence="1"/>
<evidence type="ECO:0000256" key="5">
    <source>
        <dbReference type="ARBA" id="ARBA00047942"/>
    </source>
</evidence>
<keyword evidence="2 6" id="KW-0489">Methyltransferase</keyword>
<evidence type="ECO:0000256" key="2">
    <source>
        <dbReference type="ARBA" id="ARBA00022603"/>
    </source>
</evidence>
<protein>
    <recommendedName>
        <fullName evidence="1">site-specific DNA-methyltransferase (adenine-specific)</fullName>
        <ecNumber evidence="1">2.1.1.72</ecNumber>
    </recommendedName>
</protein>
<dbReference type="RefSeq" id="WP_119676937.1">
    <property type="nucleotide sequence ID" value="NZ_CP055340.1"/>
</dbReference>
<name>A0A7D6FSA9_9ENTR</name>
<dbReference type="AlphaFoldDB" id="A0A7D6FSA9"/>
<dbReference type="PRINTS" id="PR00505">
    <property type="entry name" value="D12N6MTFRASE"/>
</dbReference>
<dbReference type="InterPro" id="IPR012327">
    <property type="entry name" value="MeTrfase_D12"/>
</dbReference>
<evidence type="ECO:0000256" key="4">
    <source>
        <dbReference type="ARBA" id="ARBA00022691"/>
    </source>
</evidence>
<dbReference type="GO" id="GO:0009307">
    <property type="term" value="P:DNA restriction-modification system"/>
    <property type="evidence" value="ECO:0007669"/>
    <property type="project" value="InterPro"/>
</dbReference>
<keyword evidence="3" id="KW-0808">Transferase</keyword>
<reference evidence="6" key="1">
    <citation type="submission" date="2020-06" db="EMBL/GenBank/DDBJ databases">
        <title>REHAB project genomes.</title>
        <authorList>
            <person name="Shaw L.P."/>
        </authorList>
    </citation>
    <scope>NUCLEOTIDE SEQUENCE</scope>
    <source>
        <strain evidence="6">RHBSTW-00268</strain>
        <plasmid evidence="6">unnamed</plasmid>
    </source>
</reference>
<organism evidence="6">
    <name type="scientific">Klebsiella quasipneumoniae</name>
    <dbReference type="NCBI Taxonomy" id="1463165"/>
    <lineage>
        <taxon>Bacteria</taxon>
        <taxon>Pseudomonadati</taxon>
        <taxon>Pseudomonadota</taxon>
        <taxon>Gammaproteobacteria</taxon>
        <taxon>Enterobacterales</taxon>
        <taxon>Enterobacteriaceae</taxon>
        <taxon>Klebsiella/Raoultella group</taxon>
        <taxon>Klebsiella</taxon>
        <taxon>Klebsiella pneumoniae complex</taxon>
    </lineage>
</organism>
<dbReference type="InterPro" id="IPR029063">
    <property type="entry name" value="SAM-dependent_MTases_sf"/>
</dbReference>
<dbReference type="GO" id="GO:0032259">
    <property type="term" value="P:methylation"/>
    <property type="evidence" value="ECO:0007669"/>
    <property type="project" value="UniProtKB-KW"/>
</dbReference>
<dbReference type="InterPro" id="IPR002052">
    <property type="entry name" value="DNA_methylase_N6_adenine_CS"/>
</dbReference>
<keyword evidence="4" id="KW-0949">S-adenosyl-L-methionine</keyword>
<dbReference type="Pfam" id="PF02086">
    <property type="entry name" value="MethyltransfD12"/>
    <property type="match status" value="1"/>
</dbReference>
<geneLocation type="plasmid" evidence="6">
    <name>unnamed</name>
</geneLocation>
<gene>
    <name evidence="6" type="ORF">HV140_27580</name>
</gene>
<dbReference type="SUPFAM" id="SSF53335">
    <property type="entry name" value="S-adenosyl-L-methionine-dependent methyltransferases"/>
    <property type="match status" value="1"/>
</dbReference>
<evidence type="ECO:0000256" key="3">
    <source>
        <dbReference type="ARBA" id="ARBA00022679"/>
    </source>
</evidence>
<comment type="catalytic activity">
    <reaction evidence="5">
        <text>a 2'-deoxyadenosine in DNA + S-adenosyl-L-methionine = an N(6)-methyl-2'-deoxyadenosine in DNA + S-adenosyl-L-homocysteine + H(+)</text>
        <dbReference type="Rhea" id="RHEA:15197"/>
        <dbReference type="Rhea" id="RHEA-COMP:12418"/>
        <dbReference type="Rhea" id="RHEA-COMP:12419"/>
        <dbReference type="ChEBI" id="CHEBI:15378"/>
        <dbReference type="ChEBI" id="CHEBI:57856"/>
        <dbReference type="ChEBI" id="CHEBI:59789"/>
        <dbReference type="ChEBI" id="CHEBI:90615"/>
        <dbReference type="ChEBI" id="CHEBI:90616"/>
        <dbReference type="EC" id="2.1.1.72"/>
    </reaction>
</comment>
<keyword evidence="6" id="KW-0614">Plasmid</keyword>
<dbReference type="GO" id="GO:0009007">
    <property type="term" value="F:site-specific DNA-methyltransferase (adenine-specific) activity"/>
    <property type="evidence" value="ECO:0007669"/>
    <property type="project" value="UniProtKB-EC"/>
</dbReference>
<dbReference type="EMBL" id="CP055340">
    <property type="protein sequence ID" value="QLO02002.1"/>
    <property type="molecule type" value="Genomic_DNA"/>
</dbReference>
<proteinExistence type="predicted"/>